<dbReference type="Gene3D" id="1.10.287.1490">
    <property type="match status" value="1"/>
</dbReference>
<dbReference type="EMBL" id="BAABJP010000003">
    <property type="protein sequence ID" value="GAA5147715.1"/>
    <property type="molecule type" value="Genomic_DNA"/>
</dbReference>
<feature type="domain" description="CT398-like coiled coil hairpin" evidence="3">
    <location>
        <begin position="14"/>
        <end position="193"/>
    </location>
</feature>
<gene>
    <name evidence="4" type="ORF">GCM10023321_08900</name>
</gene>
<dbReference type="Pfam" id="PF02591">
    <property type="entry name" value="Zn_ribbon_9"/>
    <property type="match status" value="1"/>
</dbReference>
<evidence type="ECO:0000259" key="3">
    <source>
        <dbReference type="Pfam" id="PF24481"/>
    </source>
</evidence>
<keyword evidence="5" id="KW-1185">Reference proteome</keyword>
<evidence type="ECO:0000313" key="4">
    <source>
        <dbReference type="EMBL" id="GAA5147715.1"/>
    </source>
</evidence>
<dbReference type="InterPro" id="IPR052376">
    <property type="entry name" value="Oxidative_Scav/Glycosyltrans"/>
</dbReference>
<dbReference type="Proteomes" id="UP001428817">
    <property type="component" value="Unassembled WGS sequence"/>
</dbReference>
<proteinExistence type="predicted"/>
<dbReference type="Pfam" id="PF24481">
    <property type="entry name" value="CT398_CC"/>
    <property type="match status" value="1"/>
</dbReference>
<comment type="caution">
    <text evidence="4">The sequence shown here is derived from an EMBL/GenBank/DDBJ whole genome shotgun (WGS) entry which is preliminary data.</text>
</comment>
<name>A0ABP9PPK0_9PSEU</name>
<evidence type="ECO:0000313" key="5">
    <source>
        <dbReference type="Proteomes" id="UP001428817"/>
    </source>
</evidence>
<protein>
    <submittedName>
        <fullName evidence="4">C4-type zinc ribbon domain-containing protein</fullName>
    </submittedName>
</protein>
<accession>A0ABP9PPK0</accession>
<feature type="domain" description="C4-type zinc ribbon" evidence="2">
    <location>
        <begin position="203"/>
        <end position="237"/>
    </location>
</feature>
<evidence type="ECO:0000259" key="2">
    <source>
        <dbReference type="Pfam" id="PF02591"/>
    </source>
</evidence>
<dbReference type="InterPro" id="IPR003743">
    <property type="entry name" value="Zf-RING_7"/>
</dbReference>
<reference evidence="5" key="1">
    <citation type="journal article" date="2019" name="Int. J. Syst. Evol. Microbiol.">
        <title>The Global Catalogue of Microorganisms (GCM) 10K type strain sequencing project: providing services to taxonomists for standard genome sequencing and annotation.</title>
        <authorList>
            <consortium name="The Broad Institute Genomics Platform"/>
            <consortium name="The Broad Institute Genome Sequencing Center for Infectious Disease"/>
            <person name="Wu L."/>
            <person name="Ma J."/>
        </authorList>
    </citation>
    <scope>NUCLEOTIDE SEQUENCE [LARGE SCALE GENOMIC DNA]</scope>
    <source>
        <strain evidence="5">JCM 18303</strain>
    </source>
</reference>
<keyword evidence="1" id="KW-0175">Coiled coil</keyword>
<organism evidence="4 5">
    <name type="scientific">Pseudonocardia eucalypti</name>
    <dbReference type="NCBI Taxonomy" id="648755"/>
    <lineage>
        <taxon>Bacteria</taxon>
        <taxon>Bacillati</taxon>
        <taxon>Actinomycetota</taxon>
        <taxon>Actinomycetes</taxon>
        <taxon>Pseudonocardiales</taxon>
        <taxon>Pseudonocardiaceae</taxon>
        <taxon>Pseudonocardia</taxon>
    </lineage>
</organism>
<evidence type="ECO:0000256" key="1">
    <source>
        <dbReference type="SAM" id="Coils"/>
    </source>
</evidence>
<dbReference type="PANTHER" id="PTHR39082">
    <property type="entry name" value="PHOSPHOLIPASE C-BETA-2-RELATED"/>
    <property type="match status" value="1"/>
</dbReference>
<dbReference type="PANTHER" id="PTHR39082:SF1">
    <property type="entry name" value="SCAVENGER RECEPTOR CLASS A MEMBER 3"/>
    <property type="match status" value="1"/>
</dbReference>
<feature type="coiled-coil region" evidence="1">
    <location>
        <begin position="51"/>
        <end position="158"/>
    </location>
</feature>
<dbReference type="InterPro" id="IPR056003">
    <property type="entry name" value="CT398_CC_hairpin"/>
</dbReference>
<dbReference type="RefSeq" id="WP_345702556.1">
    <property type="nucleotide sequence ID" value="NZ_BAABJP010000003.1"/>
</dbReference>
<sequence length="245" mass="27080">MNAEPAAQQRLLQLADVDAELNRIDHRRRAMPELAEITEAEKILRERKDAVVSAETSARDLDREIARLERDVEGVRARAERDQNLLAGAGLPAKQAADLQHELETLARRQGVLEDEQLEIMEQREAVQTNLDAAQGELAEAERALADAQTRRDGTLADLEAAEAGRRRDREPIVDGLPADLVKLYESIRSRGGPGAAMLRARKCGACRLELDRSEVSQIRAAAPDEVLRHEECGAIMVRTSESGL</sequence>